<dbReference type="InterPro" id="IPR016181">
    <property type="entry name" value="Acyl_CoA_acyltransferase"/>
</dbReference>
<dbReference type="Pfam" id="PF13302">
    <property type="entry name" value="Acetyltransf_3"/>
    <property type="match status" value="1"/>
</dbReference>
<dbReference type="PANTHER" id="PTHR43415:SF3">
    <property type="entry name" value="GNAT-FAMILY ACETYLTRANSFERASE"/>
    <property type="match status" value="1"/>
</dbReference>
<evidence type="ECO:0000313" key="2">
    <source>
        <dbReference type="EMBL" id="KYH35470.1"/>
    </source>
</evidence>
<dbReference type="EC" id="2.3.1.57" evidence="2"/>
<dbReference type="PATRIC" id="fig|1121338.3.peg.653"/>
<accession>A0A151B6R2</accession>
<keyword evidence="3" id="KW-1185">Reference proteome</keyword>
<dbReference type="SUPFAM" id="SSF55729">
    <property type="entry name" value="Acyl-CoA N-acyltransferases (Nat)"/>
    <property type="match status" value="1"/>
</dbReference>
<feature type="domain" description="N-acetyltransferase" evidence="1">
    <location>
        <begin position="7"/>
        <end position="173"/>
    </location>
</feature>
<organism evidence="2 3">
    <name type="scientific">Clostridium tepidiprofundi DSM 19306</name>
    <dbReference type="NCBI Taxonomy" id="1121338"/>
    <lineage>
        <taxon>Bacteria</taxon>
        <taxon>Bacillati</taxon>
        <taxon>Bacillota</taxon>
        <taxon>Clostridia</taxon>
        <taxon>Eubacteriales</taxon>
        <taxon>Clostridiaceae</taxon>
        <taxon>Clostridium</taxon>
    </lineage>
</organism>
<dbReference type="PANTHER" id="PTHR43415">
    <property type="entry name" value="SPERMIDINE N(1)-ACETYLTRANSFERASE"/>
    <property type="match status" value="1"/>
</dbReference>
<proteinExistence type="predicted"/>
<dbReference type="STRING" id="1121338.CLTEP_06460"/>
<name>A0A151B6R2_9CLOT</name>
<dbReference type="Gene3D" id="3.40.630.30">
    <property type="match status" value="1"/>
</dbReference>
<keyword evidence="2" id="KW-0808">Transferase</keyword>
<dbReference type="GO" id="GO:0004145">
    <property type="term" value="F:diamine N-acetyltransferase activity"/>
    <property type="evidence" value="ECO:0007669"/>
    <property type="project" value="UniProtKB-EC"/>
</dbReference>
<evidence type="ECO:0000313" key="3">
    <source>
        <dbReference type="Proteomes" id="UP000075531"/>
    </source>
</evidence>
<sequence>MLIGKKVILRDYRKEDAKLAHQYINDFELRKFLTPGIPYPLTLEEEQNWVDSQSKSDKNTFSFAIESIKDSKYIGGCGINNIDWKNSIATVGIFIGNKNYLGKGFGTDAMNLLLEFIFCEMNIHKVKLHVYSFNKRAIRSYEKCGFVKEGTLRQELFREGKYHDEYIMGILREEFFKQRTYIKE</sequence>
<dbReference type="OrthoDB" id="9795206at2"/>
<dbReference type="EMBL" id="LTBA01000003">
    <property type="protein sequence ID" value="KYH35470.1"/>
    <property type="molecule type" value="Genomic_DNA"/>
</dbReference>
<keyword evidence="2" id="KW-0012">Acyltransferase</keyword>
<dbReference type="PROSITE" id="PS51186">
    <property type="entry name" value="GNAT"/>
    <property type="match status" value="1"/>
</dbReference>
<dbReference type="Proteomes" id="UP000075531">
    <property type="component" value="Unassembled WGS sequence"/>
</dbReference>
<reference evidence="2 3" key="1">
    <citation type="submission" date="2016-02" db="EMBL/GenBank/DDBJ databases">
        <title>Genome sequence of Clostridium tepidiprofundi DSM 19306.</title>
        <authorList>
            <person name="Poehlein A."/>
            <person name="Daniel R."/>
        </authorList>
    </citation>
    <scope>NUCLEOTIDE SEQUENCE [LARGE SCALE GENOMIC DNA]</scope>
    <source>
        <strain evidence="2 3">DSM 19306</strain>
    </source>
</reference>
<protein>
    <submittedName>
        <fullName evidence="2">Spermidine N(1)-acetyltransferase</fullName>
        <ecNumber evidence="2">2.3.1.57</ecNumber>
    </submittedName>
</protein>
<dbReference type="InterPro" id="IPR000182">
    <property type="entry name" value="GNAT_dom"/>
</dbReference>
<dbReference type="AlphaFoldDB" id="A0A151B6R2"/>
<evidence type="ECO:0000259" key="1">
    <source>
        <dbReference type="PROSITE" id="PS51186"/>
    </source>
</evidence>
<gene>
    <name evidence="2" type="primary">speG</name>
    <name evidence="2" type="ORF">CLTEP_06460</name>
</gene>
<dbReference type="RefSeq" id="WP_066822490.1">
    <property type="nucleotide sequence ID" value="NZ_LTBA01000003.1"/>
</dbReference>
<comment type="caution">
    <text evidence="2">The sequence shown here is derived from an EMBL/GenBank/DDBJ whole genome shotgun (WGS) entry which is preliminary data.</text>
</comment>